<name>A0ABV2CUW2_9RHOO</name>
<evidence type="ECO:0000313" key="2">
    <source>
        <dbReference type="EMBL" id="MET1491720.1"/>
    </source>
</evidence>
<feature type="domain" description="CD-NTase-associated protein 12/Pycsar effector protein TIR" evidence="1">
    <location>
        <begin position="96"/>
        <end position="215"/>
    </location>
</feature>
<keyword evidence="3" id="KW-1185">Reference proteome</keyword>
<organism evidence="2 3">
    <name type="scientific">Uliginosibacterium paludis</name>
    <dbReference type="NCBI Taxonomy" id="1615952"/>
    <lineage>
        <taxon>Bacteria</taxon>
        <taxon>Pseudomonadati</taxon>
        <taxon>Pseudomonadota</taxon>
        <taxon>Betaproteobacteria</taxon>
        <taxon>Rhodocyclales</taxon>
        <taxon>Zoogloeaceae</taxon>
        <taxon>Uliginosibacterium</taxon>
    </lineage>
</organism>
<sequence length="243" mass="26130">MAWEKENLISALKTHGLAVAETKDIQHGAQICLGEGTKINWYSSGKVALQGKDCPEKDLATSVVNGGVVTPKPAALQAAGAATAASAAAYAIREPKVFVVYGHDTQARDQLELMLLRMNIKPVILGNMAPDGKTIIEALIANTDVPYAVVLLTPDDEGHKAGASNENRPRARQNVVLEMGMFLSKLGRERVAILHKGNLELPSDIHGLIYIPFNNSVQETKNKLAASLQKAGFYIDIEHLSAE</sequence>
<gene>
    <name evidence="2" type="ORF">ABVT11_17915</name>
</gene>
<evidence type="ECO:0000259" key="1">
    <source>
        <dbReference type="Pfam" id="PF10137"/>
    </source>
</evidence>
<dbReference type="Pfam" id="PF10137">
    <property type="entry name" value="CAP12-PCTIR_TIR"/>
    <property type="match status" value="1"/>
</dbReference>
<protein>
    <submittedName>
        <fullName evidence="2">Nucleotide-binding protein</fullName>
    </submittedName>
</protein>
<dbReference type="EMBL" id="JBEWLZ010000015">
    <property type="protein sequence ID" value="MET1491720.1"/>
    <property type="molecule type" value="Genomic_DNA"/>
</dbReference>
<proteinExistence type="predicted"/>
<reference evidence="2 3" key="1">
    <citation type="submission" date="2024-07" db="EMBL/GenBank/DDBJ databases">
        <title>Uliginosibacterium paludis KCTC:42655.</title>
        <authorList>
            <person name="Kim M.K."/>
        </authorList>
    </citation>
    <scope>NUCLEOTIDE SEQUENCE [LARGE SCALE GENOMIC DNA]</scope>
    <source>
        <strain evidence="2 3">KCTC 42655</strain>
    </source>
</reference>
<comment type="caution">
    <text evidence="2">The sequence shown here is derived from an EMBL/GenBank/DDBJ whole genome shotgun (WGS) entry which is preliminary data.</text>
</comment>
<evidence type="ECO:0000313" key="3">
    <source>
        <dbReference type="Proteomes" id="UP001548590"/>
    </source>
</evidence>
<dbReference type="InterPro" id="IPR019302">
    <property type="entry name" value="CAP12/PCTIR_TIR_dom"/>
</dbReference>
<accession>A0ABV2CUW2</accession>
<dbReference type="RefSeq" id="WP_345929765.1">
    <property type="nucleotide sequence ID" value="NZ_JBDIVF010000012.1"/>
</dbReference>
<dbReference type="Proteomes" id="UP001548590">
    <property type="component" value="Unassembled WGS sequence"/>
</dbReference>